<dbReference type="AlphaFoldDB" id="A0A6J8B2W5"/>
<name>A0A6J8B2W5_MYTCO</name>
<proteinExistence type="predicted"/>
<sequence length="434" mass="48589">MLIFIATEARWQTSISRSLGKIKSSLKANQRLAREQLGKIEKYLKNDDGSNAISSTIEAVGSAAPSLTSGDVTEIVSGALDIMSSITALIPVVGPIISSIFTVISALVSSIGGSGMDIGSVVKKAIDEALRKFDDSNLRAEAFGTAKVFGVSLAYLDGITDIQRHEISALSAHVPIYSGVRFLGILQSKIIESSKSHDEQQVKRAIEYTRLFVKLSVLRSTVLWKMYITVKQAGHSVSTAKSIQNVIQNMKLKDKHFLTFLTNPTYQQAIFFAHLKPSELPEVSKYLDKCQLAFQNLAFLGGRAHHFRTQKWPNWYAYMNNDAYGSMTGSTVLNDQGYFFFDTISSVDNTFYLRSVKWPKWYVYMKNDGEGKLYGWKGNPGSSGKWKIIRFSDGYYMLSPEKWLDWFVYMKKDSYGTVRGWKGDPGEQGHWTIT</sequence>
<reference evidence="1 2" key="1">
    <citation type="submission" date="2020-06" db="EMBL/GenBank/DDBJ databases">
        <authorList>
            <person name="Li R."/>
            <person name="Bekaert M."/>
        </authorList>
    </citation>
    <scope>NUCLEOTIDE SEQUENCE [LARGE SCALE GENOMIC DNA]</scope>
    <source>
        <strain evidence="2">wild</strain>
    </source>
</reference>
<protein>
    <submittedName>
        <fullName evidence="1">Uncharacterized protein</fullName>
    </submittedName>
</protein>
<evidence type="ECO:0000313" key="2">
    <source>
        <dbReference type="Proteomes" id="UP000507470"/>
    </source>
</evidence>
<organism evidence="1 2">
    <name type="scientific">Mytilus coruscus</name>
    <name type="common">Sea mussel</name>
    <dbReference type="NCBI Taxonomy" id="42192"/>
    <lineage>
        <taxon>Eukaryota</taxon>
        <taxon>Metazoa</taxon>
        <taxon>Spiralia</taxon>
        <taxon>Lophotrochozoa</taxon>
        <taxon>Mollusca</taxon>
        <taxon>Bivalvia</taxon>
        <taxon>Autobranchia</taxon>
        <taxon>Pteriomorphia</taxon>
        <taxon>Mytilida</taxon>
        <taxon>Mytiloidea</taxon>
        <taxon>Mytilidae</taxon>
        <taxon>Mytilinae</taxon>
        <taxon>Mytilus</taxon>
    </lineage>
</organism>
<dbReference type="OrthoDB" id="6092766at2759"/>
<evidence type="ECO:0000313" key="1">
    <source>
        <dbReference type="EMBL" id="CAC5376154.1"/>
    </source>
</evidence>
<accession>A0A6J8B2W5</accession>
<dbReference type="EMBL" id="CACVKT020002176">
    <property type="protein sequence ID" value="CAC5376154.1"/>
    <property type="molecule type" value="Genomic_DNA"/>
</dbReference>
<dbReference type="Proteomes" id="UP000507470">
    <property type="component" value="Unassembled WGS sequence"/>
</dbReference>
<keyword evidence="2" id="KW-1185">Reference proteome</keyword>
<gene>
    <name evidence="1" type="ORF">MCOR_12894</name>
</gene>